<reference evidence="2 3" key="1">
    <citation type="submission" date="2014-06" db="EMBL/GenBank/DDBJ databases">
        <authorList>
            <consortium name="DOE Joint Genome Institute"/>
            <person name="Kuo A."/>
            <person name="Kohler A."/>
            <person name="Nagy L.G."/>
            <person name="Floudas D."/>
            <person name="Copeland A."/>
            <person name="Barry K.W."/>
            <person name="Cichocki N."/>
            <person name="Veneault-Fourrey C."/>
            <person name="LaButti K."/>
            <person name="Lindquist E.A."/>
            <person name="Lipzen A."/>
            <person name="Lundell T."/>
            <person name="Morin E."/>
            <person name="Murat C."/>
            <person name="Sun H."/>
            <person name="Tunlid A."/>
            <person name="Henrissat B."/>
            <person name="Grigoriev I.V."/>
            <person name="Hibbett D.S."/>
            <person name="Martin F."/>
            <person name="Nordberg H.P."/>
            <person name="Cantor M.N."/>
            <person name="Hua S.X."/>
        </authorList>
    </citation>
    <scope>NUCLEOTIDE SEQUENCE [LARGE SCALE GENOMIC DNA]</scope>
    <source>
        <strain evidence="2 3">ATCC 200175</strain>
    </source>
</reference>
<feature type="compositionally biased region" description="Polar residues" evidence="1">
    <location>
        <begin position="72"/>
        <end position="82"/>
    </location>
</feature>
<dbReference type="AlphaFoldDB" id="A0A0C9U6G4"/>
<feature type="compositionally biased region" description="Basic and acidic residues" evidence="1">
    <location>
        <begin position="85"/>
        <end position="94"/>
    </location>
</feature>
<evidence type="ECO:0000313" key="3">
    <source>
        <dbReference type="Proteomes" id="UP000053647"/>
    </source>
</evidence>
<accession>A0A0C9U6G4</accession>
<evidence type="ECO:0000256" key="1">
    <source>
        <dbReference type="SAM" id="MobiDB-lite"/>
    </source>
</evidence>
<gene>
    <name evidence="2" type="ORF">PAXINDRAFT_12532</name>
</gene>
<dbReference type="EMBL" id="KN819341">
    <property type="protein sequence ID" value="KIJ14706.1"/>
    <property type="molecule type" value="Genomic_DNA"/>
</dbReference>
<dbReference type="Proteomes" id="UP000053647">
    <property type="component" value="Unassembled WGS sequence"/>
</dbReference>
<protein>
    <submittedName>
        <fullName evidence="2">Uncharacterized protein</fullName>
    </submittedName>
</protein>
<feature type="compositionally biased region" description="Basic and acidic residues" evidence="1">
    <location>
        <begin position="156"/>
        <end position="167"/>
    </location>
</feature>
<feature type="non-terminal residue" evidence="2">
    <location>
        <position position="1"/>
    </location>
</feature>
<feature type="compositionally biased region" description="Basic and acidic residues" evidence="1">
    <location>
        <begin position="135"/>
        <end position="147"/>
    </location>
</feature>
<dbReference type="OrthoDB" id="2707660at2759"/>
<feature type="region of interest" description="Disordered" evidence="1">
    <location>
        <begin position="122"/>
        <end position="200"/>
    </location>
</feature>
<organism evidence="2 3">
    <name type="scientific">Paxillus involutus ATCC 200175</name>
    <dbReference type="NCBI Taxonomy" id="664439"/>
    <lineage>
        <taxon>Eukaryota</taxon>
        <taxon>Fungi</taxon>
        <taxon>Dikarya</taxon>
        <taxon>Basidiomycota</taxon>
        <taxon>Agaricomycotina</taxon>
        <taxon>Agaricomycetes</taxon>
        <taxon>Agaricomycetidae</taxon>
        <taxon>Boletales</taxon>
        <taxon>Paxilineae</taxon>
        <taxon>Paxillaceae</taxon>
        <taxon>Paxillus</taxon>
    </lineage>
</organism>
<feature type="region of interest" description="Disordered" evidence="1">
    <location>
        <begin position="37"/>
        <end position="108"/>
    </location>
</feature>
<name>A0A0C9U6G4_PAXIN</name>
<evidence type="ECO:0000313" key="2">
    <source>
        <dbReference type="EMBL" id="KIJ14706.1"/>
    </source>
</evidence>
<keyword evidence="3" id="KW-1185">Reference proteome</keyword>
<dbReference type="HOGENOM" id="CLU_1369158_0_0_1"/>
<feature type="compositionally biased region" description="Basic residues" evidence="1">
    <location>
        <begin position="55"/>
        <end position="71"/>
    </location>
</feature>
<sequence length="200" mass="22286">FAQSTTGSDDSWDDLDGCGKCVDYVCFGPRENRERFRPWKKKSCAVTEAEEQAKKGKKKKKKKKHSRRHPTTKVTGSQNALQPSHHLDSKRDGIETVSPTSPVTDKADHQRIILLQEQVEQSRRQLDNAVAAMQKAEEEKDALDNNVKELLYSGSHEYRNQQERHLPTDSPSAEAGPSSHVKPSGSNSHTGTSTHDDGPS</sequence>
<proteinExistence type="predicted"/>
<feature type="compositionally biased region" description="Low complexity" evidence="1">
    <location>
        <begin position="184"/>
        <end position="193"/>
    </location>
</feature>
<reference evidence="3" key="2">
    <citation type="submission" date="2015-01" db="EMBL/GenBank/DDBJ databases">
        <title>Evolutionary Origins and Diversification of the Mycorrhizal Mutualists.</title>
        <authorList>
            <consortium name="DOE Joint Genome Institute"/>
            <consortium name="Mycorrhizal Genomics Consortium"/>
            <person name="Kohler A."/>
            <person name="Kuo A."/>
            <person name="Nagy L.G."/>
            <person name="Floudas D."/>
            <person name="Copeland A."/>
            <person name="Barry K.W."/>
            <person name="Cichocki N."/>
            <person name="Veneault-Fourrey C."/>
            <person name="LaButti K."/>
            <person name="Lindquist E.A."/>
            <person name="Lipzen A."/>
            <person name="Lundell T."/>
            <person name="Morin E."/>
            <person name="Murat C."/>
            <person name="Riley R."/>
            <person name="Ohm R."/>
            <person name="Sun H."/>
            <person name="Tunlid A."/>
            <person name="Henrissat B."/>
            <person name="Grigoriev I.V."/>
            <person name="Hibbett D.S."/>
            <person name="Martin F."/>
        </authorList>
    </citation>
    <scope>NUCLEOTIDE SEQUENCE [LARGE SCALE GENOMIC DNA]</scope>
    <source>
        <strain evidence="3">ATCC 200175</strain>
    </source>
</reference>